<evidence type="ECO:0000313" key="1">
    <source>
        <dbReference type="EMBL" id="JAH63805.1"/>
    </source>
</evidence>
<name>A0A0E9UF22_ANGAN</name>
<reference evidence="1" key="1">
    <citation type="submission" date="2014-11" db="EMBL/GenBank/DDBJ databases">
        <authorList>
            <person name="Amaro Gonzalez C."/>
        </authorList>
    </citation>
    <scope>NUCLEOTIDE SEQUENCE</scope>
</reference>
<accession>A0A0E9UF22</accession>
<dbReference type="EMBL" id="GBXM01044772">
    <property type="protein sequence ID" value="JAH63805.1"/>
    <property type="molecule type" value="Transcribed_RNA"/>
</dbReference>
<dbReference type="AlphaFoldDB" id="A0A0E9UF22"/>
<sequence length="39" mass="4891">MWYHVLNVHECDIMFRMCVNVVSCSECVWMRYRSECLWM</sequence>
<protein>
    <submittedName>
        <fullName evidence="1">Uncharacterized protein</fullName>
    </submittedName>
</protein>
<reference evidence="1" key="2">
    <citation type="journal article" date="2015" name="Fish Shellfish Immunol.">
        <title>Early steps in the European eel (Anguilla anguilla)-Vibrio vulnificus interaction in the gills: Role of the RtxA13 toxin.</title>
        <authorList>
            <person name="Callol A."/>
            <person name="Pajuelo D."/>
            <person name="Ebbesson L."/>
            <person name="Teles M."/>
            <person name="MacKenzie S."/>
            <person name="Amaro C."/>
        </authorList>
    </citation>
    <scope>NUCLEOTIDE SEQUENCE</scope>
</reference>
<proteinExistence type="predicted"/>
<organism evidence="1">
    <name type="scientific">Anguilla anguilla</name>
    <name type="common">European freshwater eel</name>
    <name type="synonym">Muraena anguilla</name>
    <dbReference type="NCBI Taxonomy" id="7936"/>
    <lineage>
        <taxon>Eukaryota</taxon>
        <taxon>Metazoa</taxon>
        <taxon>Chordata</taxon>
        <taxon>Craniata</taxon>
        <taxon>Vertebrata</taxon>
        <taxon>Euteleostomi</taxon>
        <taxon>Actinopterygii</taxon>
        <taxon>Neopterygii</taxon>
        <taxon>Teleostei</taxon>
        <taxon>Anguilliformes</taxon>
        <taxon>Anguillidae</taxon>
        <taxon>Anguilla</taxon>
    </lineage>
</organism>